<dbReference type="OrthoDB" id="3666223at2759"/>
<dbReference type="PROSITE" id="PS50835">
    <property type="entry name" value="IG_LIKE"/>
    <property type="match status" value="6"/>
</dbReference>
<dbReference type="PANTHER" id="PTHR44170:SF6">
    <property type="entry name" value="CONTACTIN"/>
    <property type="match status" value="1"/>
</dbReference>
<dbReference type="GO" id="GO:0005886">
    <property type="term" value="C:plasma membrane"/>
    <property type="evidence" value="ECO:0007669"/>
    <property type="project" value="TreeGrafter"/>
</dbReference>
<proteinExistence type="predicted"/>
<dbReference type="SMART" id="SM00408">
    <property type="entry name" value="IGc2"/>
    <property type="match status" value="6"/>
</dbReference>
<dbReference type="PROSITE" id="PS50041">
    <property type="entry name" value="C_TYPE_LECTIN_2"/>
    <property type="match status" value="1"/>
</dbReference>
<feature type="domain" description="Ig-like" evidence="6">
    <location>
        <begin position="580"/>
        <end position="674"/>
    </location>
</feature>
<dbReference type="PROSITE" id="PS50853">
    <property type="entry name" value="FN3"/>
    <property type="match status" value="4"/>
</dbReference>
<evidence type="ECO:0000259" key="6">
    <source>
        <dbReference type="PROSITE" id="PS50835"/>
    </source>
</evidence>
<name>A0A8W8NJ86_MAGGI</name>
<dbReference type="Gene3D" id="2.60.40.10">
    <property type="entry name" value="Immunoglobulins"/>
    <property type="match status" value="10"/>
</dbReference>
<dbReference type="InterPro" id="IPR013783">
    <property type="entry name" value="Ig-like_fold"/>
</dbReference>
<keyword evidence="1" id="KW-0677">Repeat</keyword>
<evidence type="ECO:0000313" key="8">
    <source>
        <dbReference type="EnsemblMetazoa" id="G6451.1:cds"/>
    </source>
</evidence>
<dbReference type="SUPFAM" id="SSF49265">
    <property type="entry name" value="Fibronectin type III"/>
    <property type="match status" value="2"/>
</dbReference>
<feature type="domain" description="Ig-like" evidence="6">
    <location>
        <begin position="303"/>
        <end position="359"/>
    </location>
</feature>
<dbReference type="InterPro" id="IPR003598">
    <property type="entry name" value="Ig_sub2"/>
</dbReference>
<feature type="chain" id="PRO_5036457777" description="Contactin" evidence="4">
    <location>
        <begin position="18"/>
        <end position="1228"/>
    </location>
</feature>
<dbReference type="GO" id="GO:0098609">
    <property type="term" value="P:cell-cell adhesion"/>
    <property type="evidence" value="ECO:0007669"/>
    <property type="project" value="TreeGrafter"/>
</dbReference>
<feature type="domain" description="C-type lectin" evidence="5">
    <location>
        <begin position="29"/>
        <end position="152"/>
    </location>
</feature>
<dbReference type="SMART" id="SM00060">
    <property type="entry name" value="FN3"/>
    <property type="match status" value="4"/>
</dbReference>
<evidence type="ECO:0000259" key="7">
    <source>
        <dbReference type="PROSITE" id="PS50853"/>
    </source>
</evidence>
<feature type="domain" description="Fibronectin type-III" evidence="7">
    <location>
        <begin position="990"/>
        <end position="1089"/>
    </location>
</feature>
<dbReference type="CDD" id="cd00063">
    <property type="entry name" value="FN3"/>
    <property type="match status" value="4"/>
</dbReference>
<reference evidence="8" key="1">
    <citation type="submission" date="2022-08" db="UniProtKB">
        <authorList>
            <consortium name="EnsemblMetazoa"/>
        </authorList>
    </citation>
    <scope>IDENTIFICATION</scope>
    <source>
        <strain evidence="8">05x7-T-G4-1.051#20</strain>
    </source>
</reference>
<dbReference type="GO" id="GO:0030424">
    <property type="term" value="C:axon"/>
    <property type="evidence" value="ECO:0007669"/>
    <property type="project" value="TreeGrafter"/>
</dbReference>
<dbReference type="FunFam" id="2.60.40.10:FF:000052">
    <property type="entry name" value="Contactin 1"/>
    <property type="match status" value="1"/>
</dbReference>
<feature type="domain" description="Ig-like" evidence="6">
    <location>
        <begin position="682"/>
        <end position="769"/>
    </location>
</feature>
<accession>A0A8W8NJ86</accession>
<dbReference type="CDD" id="cd00037">
    <property type="entry name" value="CLECT"/>
    <property type="match status" value="1"/>
</dbReference>
<feature type="domain" description="Ig-like" evidence="6">
    <location>
        <begin position="489"/>
        <end position="569"/>
    </location>
</feature>
<dbReference type="InterPro" id="IPR007110">
    <property type="entry name" value="Ig-like_dom"/>
</dbReference>
<dbReference type="InterPro" id="IPR001304">
    <property type="entry name" value="C-type_lectin-like"/>
</dbReference>
<evidence type="ECO:0000313" key="9">
    <source>
        <dbReference type="Proteomes" id="UP000005408"/>
    </source>
</evidence>
<evidence type="ECO:0000256" key="1">
    <source>
        <dbReference type="ARBA" id="ARBA00022737"/>
    </source>
</evidence>
<dbReference type="SUPFAM" id="SSF56436">
    <property type="entry name" value="C-type lectin-like"/>
    <property type="match status" value="1"/>
</dbReference>
<dbReference type="InterPro" id="IPR016186">
    <property type="entry name" value="C-type_lectin-like/link_sf"/>
</dbReference>
<dbReference type="PANTHER" id="PTHR44170">
    <property type="entry name" value="PROTEIN SIDEKICK"/>
    <property type="match status" value="1"/>
</dbReference>
<dbReference type="GO" id="GO:0007411">
    <property type="term" value="P:axon guidance"/>
    <property type="evidence" value="ECO:0007669"/>
    <property type="project" value="TreeGrafter"/>
</dbReference>
<evidence type="ECO:0000256" key="4">
    <source>
        <dbReference type="SAM" id="SignalP"/>
    </source>
</evidence>
<dbReference type="InterPro" id="IPR003599">
    <property type="entry name" value="Ig_sub"/>
</dbReference>
<feature type="domain" description="Ig-like" evidence="6">
    <location>
        <begin position="184"/>
        <end position="276"/>
    </location>
</feature>
<protein>
    <recommendedName>
        <fullName evidence="10">Contactin</fullName>
    </recommendedName>
</protein>
<dbReference type="SUPFAM" id="SSF48726">
    <property type="entry name" value="Immunoglobulin"/>
    <property type="match status" value="6"/>
</dbReference>
<dbReference type="InterPro" id="IPR036116">
    <property type="entry name" value="FN3_sf"/>
</dbReference>
<organism evidence="8 9">
    <name type="scientific">Magallana gigas</name>
    <name type="common">Pacific oyster</name>
    <name type="synonym">Crassostrea gigas</name>
    <dbReference type="NCBI Taxonomy" id="29159"/>
    <lineage>
        <taxon>Eukaryota</taxon>
        <taxon>Metazoa</taxon>
        <taxon>Spiralia</taxon>
        <taxon>Lophotrochozoa</taxon>
        <taxon>Mollusca</taxon>
        <taxon>Bivalvia</taxon>
        <taxon>Autobranchia</taxon>
        <taxon>Pteriomorphia</taxon>
        <taxon>Ostreida</taxon>
        <taxon>Ostreoidea</taxon>
        <taxon>Ostreidae</taxon>
        <taxon>Magallana</taxon>
    </lineage>
</organism>
<keyword evidence="3" id="KW-0393">Immunoglobulin domain</keyword>
<evidence type="ECO:0008006" key="10">
    <source>
        <dbReference type="Google" id="ProtNLM"/>
    </source>
</evidence>
<feature type="domain" description="Fibronectin type-III" evidence="7">
    <location>
        <begin position="773"/>
        <end position="882"/>
    </location>
</feature>
<feature type="domain" description="Fibronectin type-III" evidence="7">
    <location>
        <begin position="888"/>
        <end position="985"/>
    </location>
</feature>
<feature type="domain" description="Fibronectin type-III" evidence="7">
    <location>
        <begin position="1093"/>
        <end position="1188"/>
    </location>
</feature>
<feature type="signal peptide" evidence="4">
    <location>
        <begin position="1"/>
        <end position="17"/>
    </location>
</feature>
<feature type="domain" description="Ig-like" evidence="6">
    <location>
        <begin position="396"/>
        <end position="482"/>
    </location>
</feature>
<dbReference type="OMA" id="MPDANPR"/>
<dbReference type="AlphaFoldDB" id="A0A8W8NJ86"/>
<evidence type="ECO:0000259" key="5">
    <source>
        <dbReference type="PROSITE" id="PS50041"/>
    </source>
</evidence>
<keyword evidence="2" id="KW-1015">Disulfide bond</keyword>
<evidence type="ECO:0000256" key="2">
    <source>
        <dbReference type="ARBA" id="ARBA00023157"/>
    </source>
</evidence>
<dbReference type="SMART" id="SM00409">
    <property type="entry name" value="IG"/>
    <property type="match status" value="5"/>
</dbReference>
<dbReference type="Pfam" id="PF13927">
    <property type="entry name" value="Ig_3"/>
    <property type="match status" value="5"/>
</dbReference>
<keyword evidence="4" id="KW-0732">Signal</keyword>
<dbReference type="FunFam" id="2.60.40.10:FF:000035">
    <property type="entry name" value="Contactin 1"/>
    <property type="match status" value="1"/>
</dbReference>
<dbReference type="Pfam" id="PF00041">
    <property type="entry name" value="fn3"/>
    <property type="match status" value="2"/>
</dbReference>
<dbReference type="InterPro" id="IPR036179">
    <property type="entry name" value="Ig-like_dom_sf"/>
</dbReference>
<keyword evidence="9" id="KW-1185">Reference proteome</keyword>
<dbReference type="InterPro" id="IPR016187">
    <property type="entry name" value="CTDL_fold"/>
</dbReference>
<evidence type="ECO:0000256" key="3">
    <source>
        <dbReference type="ARBA" id="ARBA00023319"/>
    </source>
</evidence>
<dbReference type="EnsemblMetazoa" id="G6451.1">
    <property type="protein sequence ID" value="G6451.1:cds"/>
    <property type="gene ID" value="G6451"/>
</dbReference>
<dbReference type="Proteomes" id="UP000005408">
    <property type="component" value="Unassembled WGS sequence"/>
</dbReference>
<dbReference type="Gene3D" id="3.10.100.10">
    <property type="entry name" value="Mannose-Binding Protein A, subunit A"/>
    <property type="match status" value="1"/>
</dbReference>
<dbReference type="SMART" id="SM00034">
    <property type="entry name" value="CLECT"/>
    <property type="match status" value="1"/>
</dbReference>
<sequence length="1228" mass="137697">MRQAVLSLLFLIQGVSSQWFNCPENWVLFETHCYQFNVYPYRNYVDAKAACGANGAQLLSVNTLPEHNFIGQWLLNNDVSAYRWFTSGVVYDMANYDVRWEGDGTKEYLGHSLWVNEDEMNKPGRQVVYTYGVYAYLLGRDTSSAMNPFICEISQEESYKVVQDERDYTYGFNTTDSEKVPQGPRFLIQPRSIVVVGKAIAATFECVAYGNPQPDYRITKIANNGSVYDVSSATDYRYTLTNGKLSIQSPDEIYDAGTYYCTAENQIGTVRSDYLSMRFGSLGEFSNVDRAPVTAYAFQFAVIDCLPPTYTPAVSYQWYKDDKQFVRPDLHSYIFISRNGKLYFSEVSTADRGNYRCIVKLTSNNGAAIGTDQPPSRTSLPTLLDVQNAVATVWGPEISNEFISVHPRTPQKGQRVYLECLAFGTMPITYSWSRHGLPMSPRASFTDHNRVLIIEDVRIEDGGTYICHASRYTTARTQKNVTLFIETKPYFSYPLKSQHVDIGSKLTWRCEATAMPEPVYEWYKDGVRLVIIPGKISIVRNVLTIQNLDISDNGMYQCSAENIYGKSFTEGQLRVLAFPPSFVKEPLIDVMFGVVGGNITYPCNPEAAPTPTYTWLKNNMELNLNPGDTTSRIRMLQNGNLLILNINPGDVAYYTCRAENQFGRSSSTGQLQIADKVVIGLPPVNVQVKVNQTAFLRCQASYNSLQDVIYTWLFDDEIIDINKNVYYKQGVSQTLTGLFVTAAQFKHSGKYTCRAQTTKEHTEAWAFLTVLGPPSEPAGVYAIQSSIGTSSLRLSWTVGASNGENILFHTVEALPVMLNEWYTAVDHVSDVSSIVPGLDNKKRVVEVHGLNPGCGYRFRVYSTNSFGVGPRSRQSDAYTTRYGPPTHPPTHVGGGYGSVGDLTITWMPLEDYQLGGPGIGYHVYYRRNLTDTWTNKVQLTGNVGKYVTQVGAYNYYLLYDVMIQPYNDLGQGPNSSVSTIYSAEEIPSISITNVQAYPYNATALMVTWDPVPDTREVMKGKLLGYQVNYWERFTEDPIMNSISWRGQMSSGLVIGLLPDTWYTVNLQALNMAGMSQISETDFQLTLKMAPRMYPTEIHVGSHGSQSVFVTWRGVTTGIEEEPIQGYLLRYWFDGDDIRTASDVRVGKQDQAVIYGIQKNYLYCLRVLGFSTGGDGTMSELVYFTLGGRIAAVDQSLTEVKATASHLTVCHYTILSLCIIQAILRLTYQ</sequence>
<dbReference type="FunFam" id="2.60.40.10:FF:000032">
    <property type="entry name" value="palladin isoform X1"/>
    <property type="match status" value="1"/>
</dbReference>
<dbReference type="InterPro" id="IPR003961">
    <property type="entry name" value="FN3_dom"/>
</dbReference>